<dbReference type="EMBL" id="JXST01000036">
    <property type="protein sequence ID" value="KIU14840.1"/>
    <property type="molecule type" value="Genomic_DNA"/>
</dbReference>
<reference evidence="7 8" key="1">
    <citation type="submission" date="2015-01" db="EMBL/GenBank/DDBJ databases">
        <title>Genome sequence of Mycobacterium llatzerense and Mycobacterium immunogenum recovered from brain abscess.</title>
        <authorList>
            <person name="Greninger A.L."/>
            <person name="Langelier C."/>
            <person name="Cunningham G."/>
            <person name="Chiu C.Y."/>
            <person name="Miller S."/>
        </authorList>
    </citation>
    <scope>NUCLEOTIDE SEQUENCE [LARGE SCALE GENOMIC DNA]</scope>
    <source>
        <strain evidence="7 8">CLUC14</strain>
    </source>
</reference>
<feature type="compositionally biased region" description="Polar residues" evidence="6">
    <location>
        <begin position="130"/>
        <end position="140"/>
    </location>
</feature>
<dbReference type="RefSeq" id="WP_043987372.1">
    <property type="nucleotide sequence ID" value="NZ_JXST01000036.1"/>
</dbReference>
<evidence type="ECO:0000313" key="8">
    <source>
        <dbReference type="Proteomes" id="UP000032221"/>
    </source>
</evidence>
<keyword evidence="8" id="KW-1185">Reference proteome</keyword>
<keyword evidence="4" id="KW-0564">Palmitate</keyword>
<comment type="caution">
    <text evidence="7">The sequence shown here is derived from an EMBL/GenBank/DDBJ whole genome shotgun (WGS) entry which is preliminary data.</text>
</comment>
<dbReference type="InterPro" id="IPR008691">
    <property type="entry name" value="LpqH"/>
</dbReference>
<keyword evidence="2" id="KW-0732">Signal</keyword>
<organism evidence="7 8">
    <name type="scientific">Mycolicibacterium llatzerense</name>
    <dbReference type="NCBI Taxonomy" id="280871"/>
    <lineage>
        <taxon>Bacteria</taxon>
        <taxon>Bacillati</taxon>
        <taxon>Actinomycetota</taxon>
        <taxon>Actinomycetes</taxon>
        <taxon>Mycobacteriales</taxon>
        <taxon>Mycobacteriaceae</taxon>
        <taxon>Mycolicibacterium</taxon>
    </lineage>
</organism>
<protein>
    <submittedName>
        <fullName evidence="7">Lipoprotein LpqH</fullName>
    </submittedName>
</protein>
<dbReference type="PROSITE" id="PS51257">
    <property type="entry name" value="PROKAR_LIPOPROTEIN"/>
    <property type="match status" value="1"/>
</dbReference>
<evidence type="ECO:0000256" key="3">
    <source>
        <dbReference type="ARBA" id="ARBA00023136"/>
    </source>
</evidence>
<evidence type="ECO:0000256" key="5">
    <source>
        <dbReference type="ARBA" id="ARBA00023288"/>
    </source>
</evidence>
<evidence type="ECO:0000256" key="2">
    <source>
        <dbReference type="ARBA" id="ARBA00022729"/>
    </source>
</evidence>
<accession>A0A0D1L1D9</accession>
<dbReference type="Proteomes" id="UP000032221">
    <property type="component" value="Unassembled WGS sequence"/>
</dbReference>
<name>A0A0D1L1D9_9MYCO</name>
<keyword evidence="3" id="KW-0472">Membrane</keyword>
<evidence type="ECO:0000313" key="7">
    <source>
        <dbReference type="EMBL" id="KIU14840.1"/>
    </source>
</evidence>
<proteinExistence type="predicted"/>
<dbReference type="PATRIC" id="fig|280871.6.peg.4612"/>
<dbReference type="AlphaFoldDB" id="A0A0D1L1D9"/>
<evidence type="ECO:0000256" key="4">
    <source>
        <dbReference type="ARBA" id="ARBA00023139"/>
    </source>
</evidence>
<dbReference type="Pfam" id="PF05481">
    <property type="entry name" value="Myco_19_kDa"/>
    <property type="match status" value="1"/>
</dbReference>
<dbReference type="STRING" id="280871.TL10_22280"/>
<feature type="region of interest" description="Disordered" evidence="6">
    <location>
        <begin position="122"/>
        <end position="149"/>
    </location>
</feature>
<keyword evidence="1" id="KW-1003">Cell membrane</keyword>
<sequence>MRKNVVICVVAIGLTGCSTYESEPNAGPLDSGMRAPQVIVDGQSRQVTGGVTCHQAGDHMTIGIGDVSSGVGAVVTTSNPPQVRTVGLGTVDGVALGFTNSEPGEANNAGAAVRGKSYTIRGTADGSDLSDPQSPRQVSKSFEMDVTCP</sequence>
<keyword evidence="5 7" id="KW-0449">Lipoprotein</keyword>
<gene>
    <name evidence="7" type="ORF">TL10_22280</name>
</gene>
<evidence type="ECO:0000256" key="1">
    <source>
        <dbReference type="ARBA" id="ARBA00022475"/>
    </source>
</evidence>
<dbReference type="GO" id="GO:0016020">
    <property type="term" value="C:membrane"/>
    <property type="evidence" value="ECO:0007669"/>
    <property type="project" value="InterPro"/>
</dbReference>
<evidence type="ECO:0000256" key="6">
    <source>
        <dbReference type="SAM" id="MobiDB-lite"/>
    </source>
</evidence>